<proteinExistence type="predicted"/>
<evidence type="ECO:0000313" key="2">
    <source>
        <dbReference type="Proteomes" id="UP001500575"/>
    </source>
</evidence>
<keyword evidence="2" id="KW-1185">Reference proteome</keyword>
<dbReference type="InterPro" id="IPR054383">
    <property type="entry name" value="PspAB-like"/>
</dbReference>
<reference evidence="1 2" key="1">
    <citation type="journal article" date="2019" name="Int. J. Syst. Evol. Microbiol.">
        <title>The Global Catalogue of Microorganisms (GCM) 10K type strain sequencing project: providing services to taxonomists for standard genome sequencing and annotation.</title>
        <authorList>
            <consortium name="The Broad Institute Genomics Platform"/>
            <consortium name="The Broad Institute Genome Sequencing Center for Infectious Disease"/>
            <person name="Wu L."/>
            <person name="Ma J."/>
        </authorList>
    </citation>
    <scope>NUCLEOTIDE SEQUENCE [LARGE SCALE GENOMIC DNA]</scope>
    <source>
        <strain evidence="1 2">JCM 16021</strain>
    </source>
</reference>
<gene>
    <name evidence="1" type="ORF">GCM10009843_07060</name>
</gene>
<organism evidence="1 2">
    <name type="scientific">Nocardioides bigeumensis</name>
    <dbReference type="NCBI Taxonomy" id="433657"/>
    <lineage>
        <taxon>Bacteria</taxon>
        <taxon>Bacillati</taxon>
        <taxon>Actinomycetota</taxon>
        <taxon>Actinomycetes</taxon>
        <taxon>Propionibacteriales</taxon>
        <taxon>Nocardioidaceae</taxon>
        <taxon>Nocardioides</taxon>
    </lineage>
</organism>
<comment type="caution">
    <text evidence="1">The sequence shown here is derived from an EMBL/GenBank/DDBJ whole genome shotgun (WGS) entry which is preliminary data.</text>
</comment>
<accession>A0ABN2XSW7</accession>
<dbReference type="EMBL" id="BAAAQQ010000002">
    <property type="protein sequence ID" value="GAA2116684.1"/>
    <property type="molecule type" value="Genomic_DNA"/>
</dbReference>
<dbReference type="Proteomes" id="UP001500575">
    <property type="component" value="Unassembled WGS sequence"/>
</dbReference>
<evidence type="ECO:0000313" key="1">
    <source>
        <dbReference type="EMBL" id="GAA2116684.1"/>
    </source>
</evidence>
<dbReference type="Pfam" id="PF22742">
    <property type="entry name" value="PspAB"/>
    <property type="match status" value="1"/>
</dbReference>
<sequence length="202" mass="21243">MGLWDAITGRSRAPQPNLDALFAVPSAAIALETELGLHATGVGSVCFRAPGGAAYADTEAEILALLRDDERAPEVTTTTDSFGYTWLVIDGDPAAAPADTEALCTGLHAVNTTLADQGFATGLLCTVVVFGDSAQRRVGLVYLYKQGTFYPFAPVRGHLGQGADPLARDNLLELSVRDVLTGELPLEPDLTRWLGVYGAPGL</sequence>
<protein>
    <submittedName>
        <fullName evidence="1">Uncharacterized protein</fullName>
    </submittedName>
</protein>
<name>A0ABN2XSW7_9ACTN</name>
<dbReference type="RefSeq" id="WP_344302236.1">
    <property type="nucleotide sequence ID" value="NZ_BAAAQQ010000002.1"/>
</dbReference>